<dbReference type="InterPro" id="IPR036156">
    <property type="entry name" value="Beta-gal/glucu_dom_sf"/>
</dbReference>
<dbReference type="Gene3D" id="2.60.40.10">
    <property type="entry name" value="Immunoglobulins"/>
    <property type="match status" value="1"/>
</dbReference>
<organism evidence="6 7">
    <name type="scientific">Ectorhizobium quercum</name>
    <dbReference type="NCBI Taxonomy" id="2965071"/>
    <lineage>
        <taxon>Bacteria</taxon>
        <taxon>Pseudomonadati</taxon>
        <taxon>Pseudomonadota</taxon>
        <taxon>Alphaproteobacteria</taxon>
        <taxon>Hyphomicrobiales</taxon>
        <taxon>Rhizobiaceae</taxon>
        <taxon>Ectorhizobium</taxon>
    </lineage>
</organism>
<evidence type="ECO:0000256" key="3">
    <source>
        <dbReference type="ARBA" id="ARBA00022801"/>
    </source>
</evidence>
<dbReference type="SUPFAM" id="SSF49303">
    <property type="entry name" value="beta-Galactosidase/glucuronidase domain"/>
    <property type="match status" value="2"/>
</dbReference>
<dbReference type="InterPro" id="IPR008979">
    <property type="entry name" value="Galactose-bd-like_sf"/>
</dbReference>
<dbReference type="InterPro" id="IPR013783">
    <property type="entry name" value="Ig-like_fold"/>
</dbReference>
<gene>
    <name evidence="6" type="ORF">NOF55_21185</name>
</gene>
<dbReference type="GO" id="GO:0004567">
    <property type="term" value="F:beta-mannosidase activity"/>
    <property type="evidence" value="ECO:0007669"/>
    <property type="project" value="UniProtKB-EC"/>
</dbReference>
<dbReference type="Gene3D" id="2.60.120.260">
    <property type="entry name" value="Galactose-binding domain-like"/>
    <property type="match status" value="1"/>
</dbReference>
<sequence>MDFHRPDCVKMLDAGWSLILSDANAYASPAEIPAAAEALPAQVPGTVAGALHDAGRFDPARPEPLDHRDAWYRLTLSETPGPAILRFEGLATVAEVWLNGAKLHTSENMYEPFDLPVTLTGTDELAIAFRALRPHLQRKGPRARWRPRMMTEQGLRLVRTTTLGYMPGWCPEIHAVGPWRPVRLIRPDAFSLQDLTISATLSETGDGLLAVSCASPPAGIALAGIALACAGRTAPFEGAEDGRSTARLTLPGVKPWWPATHGEPALYDVTLVANGETVPITRTGFRRIEAERGDDGKDFSIRVNGERIFCRGAVWTTADILRLPGDRASYEPWLRLAAEAGMNMIRIAGTMTYESPDFFALCDELGIMVWQDLMFANFDYPAKDEGFVAHVRAEVSAFLSATAASPSLAVLSGGSEMYQQGAMLGLPESVWKTPLTTEILPALVAGHRPDVAYVENSPSGGAQPFFVDEGIGHYYGVGAYERPLSDARRANVRFAAECLTFANVPQQATLDAYLPVRAVHHPDWKARTPRDRGASWDFEDTRDHYLKALYGEDPARLRRENPARYLDLSRATTCEVMTETFAEWRRRGSSCNGALVWTLQDLLPGPGWGVIDSTGEPKPVWYALKRAFRPVQVLFSDEGVNGLAVHVLNDSAETLDLSLEIAALRDGRQPVVAGRRDLTLGARETVELPATGLFGAFFDTNYAYRFGPPSHDVVIARLEKASATIAEAVHFPLGRSKALHEDDIAVSLRRDDDGWSLSLTADRLQQSVHVFAEGFRPADDWFHLLPGKEKIIELVARPGTDATALPAGEVRALSGSSARF</sequence>
<dbReference type="InterPro" id="IPR054593">
    <property type="entry name" value="Beta-mannosidase-like_N2"/>
</dbReference>
<keyword evidence="3 6" id="KW-0378">Hydrolase</keyword>
<reference evidence="6" key="1">
    <citation type="submission" date="2022-07" db="EMBL/GenBank/DDBJ databases">
        <title>Ectorhizobium quercum gen.nov., sp. nov.</title>
        <authorList>
            <person name="Ma T."/>
            <person name="Li Y."/>
        </authorList>
    </citation>
    <scope>NUCLEOTIDE SEQUENCE</scope>
    <source>
        <strain evidence="6">BDR2-2</strain>
    </source>
</reference>
<dbReference type="SUPFAM" id="SSF51445">
    <property type="entry name" value="(Trans)glycosidases"/>
    <property type="match status" value="1"/>
</dbReference>
<evidence type="ECO:0000256" key="1">
    <source>
        <dbReference type="ARBA" id="ARBA00000829"/>
    </source>
</evidence>
<dbReference type="RefSeq" id="WP_306413125.1">
    <property type="nucleotide sequence ID" value="NZ_JANFPI010000010.1"/>
</dbReference>
<evidence type="ECO:0000313" key="7">
    <source>
        <dbReference type="Proteomes" id="UP001208771"/>
    </source>
</evidence>
<keyword evidence="7" id="KW-1185">Reference proteome</keyword>
<dbReference type="InterPro" id="IPR050887">
    <property type="entry name" value="Beta-mannosidase_GH2"/>
</dbReference>
<evidence type="ECO:0000259" key="5">
    <source>
        <dbReference type="Pfam" id="PF22666"/>
    </source>
</evidence>
<dbReference type="GO" id="GO:0006516">
    <property type="term" value="P:glycoprotein catabolic process"/>
    <property type="evidence" value="ECO:0007669"/>
    <property type="project" value="TreeGrafter"/>
</dbReference>
<dbReference type="PANTHER" id="PTHR43730:SF1">
    <property type="entry name" value="BETA-MANNOSIDASE"/>
    <property type="match status" value="1"/>
</dbReference>
<proteinExistence type="predicted"/>
<name>A0AAE3SXZ2_9HYPH</name>
<comment type="caution">
    <text evidence="6">The sequence shown here is derived from an EMBL/GenBank/DDBJ whole genome shotgun (WGS) entry which is preliminary data.</text>
</comment>
<dbReference type="InterPro" id="IPR017853">
    <property type="entry name" value="GH"/>
</dbReference>
<feature type="domain" description="Beta-mannosidase-like galactose-binding" evidence="5">
    <location>
        <begin position="37"/>
        <end position="180"/>
    </location>
</feature>
<dbReference type="Pfam" id="PF22666">
    <property type="entry name" value="Glyco_hydro_2_N2"/>
    <property type="match status" value="1"/>
</dbReference>
<dbReference type="AlphaFoldDB" id="A0AAE3SXZ2"/>
<evidence type="ECO:0000313" key="6">
    <source>
        <dbReference type="EMBL" id="MCX8999624.1"/>
    </source>
</evidence>
<evidence type="ECO:0000256" key="4">
    <source>
        <dbReference type="ARBA" id="ARBA00023295"/>
    </source>
</evidence>
<dbReference type="Gene3D" id="3.20.20.80">
    <property type="entry name" value="Glycosidases"/>
    <property type="match status" value="1"/>
</dbReference>
<dbReference type="SUPFAM" id="SSF49785">
    <property type="entry name" value="Galactose-binding domain-like"/>
    <property type="match status" value="1"/>
</dbReference>
<comment type="catalytic activity">
    <reaction evidence="1">
        <text>Hydrolysis of terminal, non-reducing beta-D-mannose residues in beta-D-mannosides.</text>
        <dbReference type="EC" id="3.2.1.25"/>
    </reaction>
</comment>
<dbReference type="EMBL" id="JANFPI010000010">
    <property type="protein sequence ID" value="MCX8999624.1"/>
    <property type="molecule type" value="Genomic_DNA"/>
</dbReference>
<dbReference type="EC" id="3.2.1.25" evidence="2"/>
<protein>
    <recommendedName>
        <fullName evidence="2">beta-mannosidase</fullName>
        <ecNumber evidence="2">3.2.1.25</ecNumber>
    </recommendedName>
</protein>
<dbReference type="PANTHER" id="PTHR43730">
    <property type="entry name" value="BETA-MANNOSIDASE"/>
    <property type="match status" value="1"/>
</dbReference>
<accession>A0AAE3SXZ2</accession>
<dbReference type="Proteomes" id="UP001208771">
    <property type="component" value="Unassembled WGS sequence"/>
</dbReference>
<keyword evidence="4" id="KW-0326">Glycosidase</keyword>
<evidence type="ECO:0000256" key="2">
    <source>
        <dbReference type="ARBA" id="ARBA00012754"/>
    </source>
</evidence>